<dbReference type="Pfam" id="PF06985">
    <property type="entry name" value="HET"/>
    <property type="match status" value="1"/>
</dbReference>
<feature type="region of interest" description="Disordered" evidence="1">
    <location>
        <begin position="278"/>
        <end position="302"/>
    </location>
</feature>
<dbReference type="PANTHER" id="PTHR24148:SF73">
    <property type="entry name" value="HET DOMAIN PROTEIN (AFU_ORTHOLOGUE AFUA_8G01020)"/>
    <property type="match status" value="1"/>
</dbReference>
<sequence length="302" mass="34079">MTELFPISIKHPHISQYLEAMSHMRCRRRDSLPGDSRACIPAYKHKPLPGRRFIRLLQCLDYDIETREIFAALYPVSLDDKISYNALSYTWGDALTGKDGAATSEDSLPSCRLLIAEWPMATRLGFDGEIFSRYKTKMWLVADLAGVKIGKNLSDFLLCLNDDRFRGDKFPAKDTLLWIDAVSIDQSSDIEKASQIPLMGEIYGNAQEVDAWLGLDEHGFEIIDWITSVFLPACLSFCFSKTEPDQMQTEQLWKTLGAYNPATREFWKDLNISEPRPTANSFANAGGSHEPGSYKKSVSRGT</sequence>
<proteinExistence type="predicted"/>
<dbReference type="InterPro" id="IPR010730">
    <property type="entry name" value="HET"/>
</dbReference>
<accession>A0A9P7AVW4</accession>
<evidence type="ECO:0000313" key="3">
    <source>
        <dbReference type="EMBL" id="KAG0647892.1"/>
    </source>
</evidence>
<dbReference type="OrthoDB" id="2157530at2759"/>
<gene>
    <name evidence="3" type="ORF">D0Z07_5668</name>
</gene>
<reference evidence="3" key="1">
    <citation type="submission" date="2019-07" db="EMBL/GenBank/DDBJ databases">
        <title>Hyphodiscus hymeniophilus genome sequencing and assembly.</title>
        <authorList>
            <person name="Kramer G."/>
            <person name="Nodwell J."/>
        </authorList>
    </citation>
    <scope>NUCLEOTIDE SEQUENCE</scope>
    <source>
        <strain evidence="3">ATCC 34498</strain>
    </source>
</reference>
<evidence type="ECO:0000256" key="1">
    <source>
        <dbReference type="SAM" id="MobiDB-lite"/>
    </source>
</evidence>
<evidence type="ECO:0000313" key="4">
    <source>
        <dbReference type="Proteomes" id="UP000785200"/>
    </source>
</evidence>
<dbReference type="PANTHER" id="PTHR24148">
    <property type="entry name" value="ANKYRIN REPEAT DOMAIN-CONTAINING PROTEIN 39 HOMOLOG-RELATED"/>
    <property type="match status" value="1"/>
</dbReference>
<keyword evidence="4" id="KW-1185">Reference proteome</keyword>
<comment type="caution">
    <text evidence="3">The sequence shown here is derived from an EMBL/GenBank/DDBJ whole genome shotgun (WGS) entry which is preliminary data.</text>
</comment>
<protein>
    <recommendedName>
        <fullName evidence="2">Heterokaryon incompatibility domain-containing protein</fullName>
    </recommendedName>
</protein>
<dbReference type="Proteomes" id="UP000785200">
    <property type="component" value="Unassembled WGS sequence"/>
</dbReference>
<dbReference type="AlphaFoldDB" id="A0A9P7AVW4"/>
<name>A0A9P7AVW4_9HELO</name>
<dbReference type="InterPro" id="IPR052895">
    <property type="entry name" value="HetReg/Transcr_Mod"/>
</dbReference>
<feature type="domain" description="Heterokaryon incompatibility" evidence="2">
    <location>
        <begin position="84"/>
        <end position="217"/>
    </location>
</feature>
<dbReference type="EMBL" id="VNKQ01000011">
    <property type="protein sequence ID" value="KAG0647892.1"/>
    <property type="molecule type" value="Genomic_DNA"/>
</dbReference>
<evidence type="ECO:0000259" key="2">
    <source>
        <dbReference type="Pfam" id="PF06985"/>
    </source>
</evidence>
<organism evidence="3 4">
    <name type="scientific">Hyphodiscus hymeniophilus</name>
    <dbReference type="NCBI Taxonomy" id="353542"/>
    <lineage>
        <taxon>Eukaryota</taxon>
        <taxon>Fungi</taxon>
        <taxon>Dikarya</taxon>
        <taxon>Ascomycota</taxon>
        <taxon>Pezizomycotina</taxon>
        <taxon>Leotiomycetes</taxon>
        <taxon>Helotiales</taxon>
        <taxon>Hyphodiscaceae</taxon>
        <taxon>Hyphodiscus</taxon>
    </lineage>
</organism>